<dbReference type="HOGENOM" id="CLU_048760_0_0_1"/>
<reference evidence="1 2" key="1">
    <citation type="submission" date="2014-04" db="EMBL/GenBank/DDBJ databases">
        <authorList>
            <consortium name="DOE Joint Genome Institute"/>
            <person name="Kuo A."/>
            <person name="Tarkka M."/>
            <person name="Buscot F."/>
            <person name="Kohler A."/>
            <person name="Nagy L.G."/>
            <person name="Floudas D."/>
            <person name="Copeland A."/>
            <person name="Barry K.W."/>
            <person name="Cichocki N."/>
            <person name="Veneault-Fourrey C."/>
            <person name="LaButti K."/>
            <person name="Lindquist E.A."/>
            <person name="Lipzen A."/>
            <person name="Lundell T."/>
            <person name="Morin E."/>
            <person name="Murat C."/>
            <person name="Sun H."/>
            <person name="Tunlid A."/>
            <person name="Henrissat B."/>
            <person name="Grigoriev I.V."/>
            <person name="Hibbett D.S."/>
            <person name="Martin F."/>
            <person name="Nordberg H.P."/>
            <person name="Cantor M.N."/>
            <person name="Hua S.X."/>
        </authorList>
    </citation>
    <scope>NUCLEOTIDE SEQUENCE [LARGE SCALE GENOMIC DNA]</scope>
    <source>
        <strain evidence="1 2">F 1598</strain>
    </source>
</reference>
<dbReference type="OrthoDB" id="3254241at2759"/>
<keyword evidence="2" id="KW-1185">Reference proteome</keyword>
<dbReference type="AlphaFoldDB" id="A0A0C3FEP9"/>
<dbReference type="Proteomes" id="UP000054166">
    <property type="component" value="Unassembled WGS sequence"/>
</dbReference>
<accession>A0A0C3FEP9</accession>
<organism evidence="1 2">
    <name type="scientific">Piloderma croceum (strain F 1598)</name>
    <dbReference type="NCBI Taxonomy" id="765440"/>
    <lineage>
        <taxon>Eukaryota</taxon>
        <taxon>Fungi</taxon>
        <taxon>Dikarya</taxon>
        <taxon>Basidiomycota</taxon>
        <taxon>Agaricomycotina</taxon>
        <taxon>Agaricomycetes</taxon>
        <taxon>Agaricomycetidae</taxon>
        <taxon>Atheliales</taxon>
        <taxon>Atheliaceae</taxon>
        <taxon>Piloderma</taxon>
    </lineage>
</organism>
<evidence type="ECO:0000313" key="1">
    <source>
        <dbReference type="EMBL" id="KIM78351.1"/>
    </source>
</evidence>
<sequence length="436" mass="49019">MDPISITSSILSSLITIKAWIDARSKKDKAVKDLSTTINLVHLILSPLCDNQRVSTLHPGIVFSLLSIGEVLSRIKDHLSIWKDTTSSKSKRSGPRISLEKVFGFISPAGVVGDLKDDAALLAQHVQIVSIAMQVSTFVAGWEKEKPLPTLPRESLPPPREPPLPKASLLELIKNADVRSFWKDMIGETTLYVPQADFHRVISKWLSDNFSEAFMDVLILRIDEFGVGGVTPSGLDRFVGERPSLKEAVYELKDRPRILANQHAHRAKCQNESTPWLVWVDDKPENIEQEVELARECGIEVFQFYSTASAKAWIVANEAELRLKEESHLLRFITDNARWENDNSPNQEQDFLNLAAGEQILRFLRGRQYRSPVLVYCCFSIEFTRYVLAYERAGSTSWMSLCSAFIEAFGRGEMDDDGWEGYQAEARGFGSGSGRV</sequence>
<dbReference type="EMBL" id="KN833017">
    <property type="protein sequence ID" value="KIM78351.1"/>
    <property type="molecule type" value="Genomic_DNA"/>
</dbReference>
<proteinExistence type="predicted"/>
<dbReference type="STRING" id="765440.A0A0C3FEP9"/>
<dbReference type="InParanoid" id="A0A0C3FEP9"/>
<reference evidence="2" key="2">
    <citation type="submission" date="2015-01" db="EMBL/GenBank/DDBJ databases">
        <title>Evolutionary Origins and Diversification of the Mycorrhizal Mutualists.</title>
        <authorList>
            <consortium name="DOE Joint Genome Institute"/>
            <consortium name="Mycorrhizal Genomics Consortium"/>
            <person name="Kohler A."/>
            <person name="Kuo A."/>
            <person name="Nagy L.G."/>
            <person name="Floudas D."/>
            <person name="Copeland A."/>
            <person name="Barry K.W."/>
            <person name="Cichocki N."/>
            <person name="Veneault-Fourrey C."/>
            <person name="LaButti K."/>
            <person name="Lindquist E.A."/>
            <person name="Lipzen A."/>
            <person name="Lundell T."/>
            <person name="Morin E."/>
            <person name="Murat C."/>
            <person name="Riley R."/>
            <person name="Ohm R."/>
            <person name="Sun H."/>
            <person name="Tunlid A."/>
            <person name="Henrissat B."/>
            <person name="Grigoriev I.V."/>
            <person name="Hibbett D.S."/>
            <person name="Martin F."/>
        </authorList>
    </citation>
    <scope>NUCLEOTIDE SEQUENCE [LARGE SCALE GENOMIC DNA]</scope>
    <source>
        <strain evidence="2">F 1598</strain>
    </source>
</reference>
<gene>
    <name evidence="1" type="ORF">PILCRDRAFT_596073</name>
</gene>
<protein>
    <submittedName>
        <fullName evidence="1">Uncharacterized protein</fullName>
    </submittedName>
</protein>
<name>A0A0C3FEP9_PILCF</name>
<evidence type="ECO:0000313" key="2">
    <source>
        <dbReference type="Proteomes" id="UP000054166"/>
    </source>
</evidence>